<evidence type="ECO:0000256" key="4">
    <source>
        <dbReference type="ARBA" id="ARBA00023172"/>
    </source>
</evidence>
<evidence type="ECO:0000313" key="7">
    <source>
        <dbReference type="EMBL" id="MCK7616069.1"/>
    </source>
</evidence>
<sequence length="189" mass="21026">MALVGYARVSSVGQSLEIQEEKLNGAGCEELFREKRSGVDRERPALQECLRYVRKGDTLVISRIDRLARSADHLLSIVKQLDDKGVALRVLDQSIDTSDAAGKAFLGMLAVFAQFENDIRRERQMDGIAKAKEKGVKLGRKPVLTAEQEEEARRLRGDGWALQRIADHFGVSKGLVHKTCSVMRTVSAF</sequence>
<dbReference type="PROSITE" id="PS00398">
    <property type="entry name" value="RECOMBINASES_2"/>
    <property type="match status" value="1"/>
</dbReference>
<dbReference type="InterPro" id="IPR006119">
    <property type="entry name" value="Resolv_N"/>
</dbReference>
<dbReference type="EMBL" id="JALNMJ010000041">
    <property type="protein sequence ID" value="MCK7616069.1"/>
    <property type="molecule type" value="Genomic_DNA"/>
</dbReference>
<dbReference type="SUPFAM" id="SSF53041">
    <property type="entry name" value="Resolvase-like"/>
    <property type="match status" value="1"/>
</dbReference>
<proteinExistence type="inferred from homology"/>
<dbReference type="InterPro" id="IPR006118">
    <property type="entry name" value="Recombinase_CS"/>
</dbReference>
<evidence type="ECO:0000256" key="2">
    <source>
        <dbReference type="ARBA" id="ARBA00022908"/>
    </source>
</evidence>
<keyword evidence="4" id="KW-0233">DNA recombination</keyword>
<dbReference type="InterPro" id="IPR009057">
    <property type="entry name" value="Homeodomain-like_sf"/>
</dbReference>
<dbReference type="InterPro" id="IPR036162">
    <property type="entry name" value="Resolvase-like_N_sf"/>
</dbReference>
<comment type="caution">
    <text evidence="7">The sequence shown here is derived from an EMBL/GenBank/DDBJ whole genome shotgun (WGS) entry which is preliminary data.</text>
</comment>
<dbReference type="PROSITE" id="PS00397">
    <property type="entry name" value="RECOMBINASES_1"/>
    <property type="match status" value="1"/>
</dbReference>
<dbReference type="Proteomes" id="UP001431221">
    <property type="component" value="Unassembled WGS sequence"/>
</dbReference>
<dbReference type="PANTHER" id="PTHR30461">
    <property type="entry name" value="DNA-INVERTASE FROM LAMBDOID PROPHAGE"/>
    <property type="match status" value="1"/>
</dbReference>
<feature type="domain" description="Resolvase/invertase-type recombinase catalytic" evidence="6">
    <location>
        <begin position="2"/>
        <end position="135"/>
    </location>
</feature>
<evidence type="ECO:0000256" key="5">
    <source>
        <dbReference type="PROSITE-ProRule" id="PRU10137"/>
    </source>
</evidence>
<reference evidence="7" key="1">
    <citation type="submission" date="2022-04" db="EMBL/GenBank/DDBJ databases">
        <title>Roseibium sp. CAU 1639 isolated from mud.</title>
        <authorList>
            <person name="Kim W."/>
        </authorList>
    </citation>
    <scope>NUCLEOTIDE SEQUENCE</scope>
    <source>
        <strain evidence="7">CAU 1639</strain>
    </source>
</reference>
<dbReference type="RefSeq" id="WP_248160027.1">
    <property type="nucleotide sequence ID" value="NZ_JALNMJ010000041.1"/>
</dbReference>
<accession>A0ABT0H306</accession>
<evidence type="ECO:0000256" key="3">
    <source>
        <dbReference type="ARBA" id="ARBA00023125"/>
    </source>
</evidence>
<dbReference type="SUPFAM" id="SSF46689">
    <property type="entry name" value="Homeodomain-like"/>
    <property type="match status" value="1"/>
</dbReference>
<keyword evidence="3" id="KW-0238">DNA-binding</keyword>
<dbReference type="SMART" id="SM00857">
    <property type="entry name" value="Resolvase"/>
    <property type="match status" value="1"/>
</dbReference>
<gene>
    <name evidence="7" type="ORF">M0H32_28280</name>
</gene>
<dbReference type="Gene3D" id="1.10.10.60">
    <property type="entry name" value="Homeodomain-like"/>
    <property type="match status" value="1"/>
</dbReference>
<feature type="active site" description="O-(5'-phospho-DNA)-serine intermediate" evidence="5">
    <location>
        <position position="10"/>
    </location>
</feature>
<dbReference type="PANTHER" id="PTHR30461:SF26">
    <property type="entry name" value="RESOLVASE HOMOLOG YNEB"/>
    <property type="match status" value="1"/>
</dbReference>
<name>A0ABT0H306_9HYPH</name>
<evidence type="ECO:0000259" key="6">
    <source>
        <dbReference type="PROSITE" id="PS51736"/>
    </source>
</evidence>
<dbReference type="Gene3D" id="3.40.50.1390">
    <property type="entry name" value="Resolvase, N-terminal catalytic domain"/>
    <property type="match status" value="1"/>
</dbReference>
<dbReference type="InterPro" id="IPR050639">
    <property type="entry name" value="SSR_resolvase"/>
</dbReference>
<evidence type="ECO:0000256" key="1">
    <source>
        <dbReference type="ARBA" id="ARBA00009913"/>
    </source>
</evidence>
<dbReference type="Pfam" id="PF00239">
    <property type="entry name" value="Resolvase"/>
    <property type="match status" value="1"/>
</dbReference>
<protein>
    <submittedName>
        <fullName evidence="7">Recombinase family protein</fullName>
    </submittedName>
</protein>
<evidence type="ECO:0000313" key="8">
    <source>
        <dbReference type="Proteomes" id="UP001431221"/>
    </source>
</evidence>
<keyword evidence="2" id="KW-0229">DNA integration</keyword>
<dbReference type="CDD" id="cd03768">
    <property type="entry name" value="SR_ResInv"/>
    <property type="match status" value="1"/>
</dbReference>
<keyword evidence="8" id="KW-1185">Reference proteome</keyword>
<dbReference type="PROSITE" id="PS51736">
    <property type="entry name" value="RECOMBINASES_3"/>
    <property type="match status" value="1"/>
</dbReference>
<comment type="similarity">
    <text evidence="1">Belongs to the site-specific recombinase resolvase family.</text>
</comment>
<organism evidence="7 8">
    <name type="scientific">Roseibium sediminicola</name>
    <dbReference type="NCBI Taxonomy" id="2933272"/>
    <lineage>
        <taxon>Bacteria</taxon>
        <taxon>Pseudomonadati</taxon>
        <taxon>Pseudomonadota</taxon>
        <taxon>Alphaproteobacteria</taxon>
        <taxon>Hyphomicrobiales</taxon>
        <taxon>Stappiaceae</taxon>
        <taxon>Roseibium</taxon>
    </lineage>
</organism>